<dbReference type="InterPro" id="IPR013783">
    <property type="entry name" value="Ig-like_fold"/>
</dbReference>
<feature type="domain" description="Ig-like" evidence="1">
    <location>
        <begin position="13"/>
        <end position="102"/>
    </location>
</feature>
<organism evidence="2 3">
    <name type="scientific">Synaphobranchus kaupii</name>
    <name type="common">Kaup's arrowtooth eel</name>
    <dbReference type="NCBI Taxonomy" id="118154"/>
    <lineage>
        <taxon>Eukaryota</taxon>
        <taxon>Metazoa</taxon>
        <taxon>Chordata</taxon>
        <taxon>Craniata</taxon>
        <taxon>Vertebrata</taxon>
        <taxon>Euteleostomi</taxon>
        <taxon>Actinopterygii</taxon>
        <taxon>Neopterygii</taxon>
        <taxon>Teleostei</taxon>
        <taxon>Anguilliformes</taxon>
        <taxon>Synaphobranchidae</taxon>
        <taxon>Synaphobranchus</taxon>
    </lineage>
</organism>
<evidence type="ECO:0000313" key="2">
    <source>
        <dbReference type="EMBL" id="KAJ8338978.1"/>
    </source>
</evidence>
<dbReference type="OrthoDB" id="9036696at2759"/>
<evidence type="ECO:0000313" key="3">
    <source>
        <dbReference type="Proteomes" id="UP001152622"/>
    </source>
</evidence>
<dbReference type="InterPro" id="IPR036179">
    <property type="entry name" value="Ig-like_dom_sf"/>
</dbReference>
<accession>A0A9Q1EHN0</accession>
<protein>
    <recommendedName>
        <fullName evidence="1">Ig-like domain-containing protein</fullName>
    </recommendedName>
</protein>
<keyword evidence="3" id="KW-1185">Reference proteome</keyword>
<dbReference type="Proteomes" id="UP001152622">
    <property type="component" value="Chromosome 17"/>
</dbReference>
<dbReference type="SUPFAM" id="SSF48726">
    <property type="entry name" value="Immunoglobulin"/>
    <property type="match status" value="1"/>
</dbReference>
<evidence type="ECO:0000259" key="1">
    <source>
        <dbReference type="PROSITE" id="PS50835"/>
    </source>
</evidence>
<dbReference type="PROSITE" id="PS50835">
    <property type="entry name" value="IG_LIKE"/>
    <property type="match status" value="1"/>
</dbReference>
<comment type="caution">
    <text evidence="2">The sequence shown here is derived from an EMBL/GenBank/DDBJ whole genome shotgun (WGS) entry which is preliminary data.</text>
</comment>
<dbReference type="InterPro" id="IPR007110">
    <property type="entry name" value="Ig-like_dom"/>
</dbReference>
<dbReference type="EMBL" id="JAINUF010000017">
    <property type="protein sequence ID" value="KAJ8338978.1"/>
    <property type="molecule type" value="Genomic_DNA"/>
</dbReference>
<sequence length="147" mass="16534">MVYQIGTGVRLLPPLLTDQVWGVEGHEAFLLFCLALGPSDLNIRWEVNGQRLETPVTEYRHVSTTGEVFVSSWLRQGDLRKESQYQCIATSHVGNETSKILIGPGPKDKDSVLSRDLKQWRSALTDHEKLLLNWKEAWESCGGEGVL</sequence>
<proteinExistence type="predicted"/>
<dbReference type="Gene3D" id="2.60.40.10">
    <property type="entry name" value="Immunoglobulins"/>
    <property type="match status" value="1"/>
</dbReference>
<reference evidence="2" key="1">
    <citation type="journal article" date="2023" name="Science">
        <title>Genome structures resolve the early diversification of teleost fishes.</title>
        <authorList>
            <person name="Parey E."/>
            <person name="Louis A."/>
            <person name="Montfort J."/>
            <person name="Bouchez O."/>
            <person name="Roques C."/>
            <person name="Iampietro C."/>
            <person name="Lluch J."/>
            <person name="Castinel A."/>
            <person name="Donnadieu C."/>
            <person name="Desvignes T."/>
            <person name="Floi Bucao C."/>
            <person name="Jouanno E."/>
            <person name="Wen M."/>
            <person name="Mejri S."/>
            <person name="Dirks R."/>
            <person name="Jansen H."/>
            <person name="Henkel C."/>
            <person name="Chen W.J."/>
            <person name="Zahm M."/>
            <person name="Cabau C."/>
            <person name="Klopp C."/>
            <person name="Thompson A.W."/>
            <person name="Robinson-Rechavi M."/>
            <person name="Braasch I."/>
            <person name="Lecointre G."/>
            <person name="Bobe J."/>
            <person name="Postlethwait J.H."/>
            <person name="Berthelot C."/>
            <person name="Roest Crollius H."/>
            <person name="Guiguen Y."/>
        </authorList>
    </citation>
    <scope>NUCLEOTIDE SEQUENCE</scope>
    <source>
        <strain evidence="2">WJC10195</strain>
    </source>
</reference>
<gene>
    <name evidence="2" type="ORF">SKAU_G00357640</name>
</gene>
<name>A0A9Q1EHN0_SYNKA</name>
<dbReference type="AlphaFoldDB" id="A0A9Q1EHN0"/>